<protein>
    <submittedName>
        <fullName evidence="1">Uncharacterized protein</fullName>
    </submittedName>
</protein>
<organism evidence="1 2">
    <name type="scientific">Thermochromatium tepidum ATCC 43061</name>
    <dbReference type="NCBI Taxonomy" id="316276"/>
    <lineage>
        <taxon>Bacteria</taxon>
        <taxon>Pseudomonadati</taxon>
        <taxon>Pseudomonadota</taxon>
        <taxon>Gammaproteobacteria</taxon>
        <taxon>Chromatiales</taxon>
        <taxon>Chromatiaceae</taxon>
        <taxon>Thermochromatium</taxon>
    </lineage>
</organism>
<evidence type="ECO:0000313" key="1">
    <source>
        <dbReference type="EMBL" id="QGU31907.1"/>
    </source>
</evidence>
<proteinExistence type="predicted"/>
<dbReference type="EMBL" id="CP039268">
    <property type="protein sequence ID" value="QGU31907.1"/>
    <property type="molecule type" value="Genomic_DNA"/>
</dbReference>
<accession>A0A6I6EEW1</accession>
<keyword evidence="2" id="KW-1185">Reference proteome</keyword>
<dbReference type="RefSeq" id="WP_153974106.1">
    <property type="nucleotide sequence ID" value="NZ_CP039268.1"/>
</dbReference>
<reference evidence="1 2" key="1">
    <citation type="submission" date="2019-12" db="EMBL/GenBank/DDBJ databases">
        <title>The complete genome of the thermophilic, anoxygenic phototrophic gammaproteobacterium Thermochromatium tepidum.</title>
        <authorList>
            <person name="Sattley W.M."/>
            <person name="Swingley W.D."/>
            <person name="Burchell B.M."/>
            <person name="Gurbani S.A."/>
            <person name="Kujawa C.M."/>
            <person name="Nuccio D.A."/>
            <person name="Schladweiler J."/>
            <person name="Shaffer K.N."/>
            <person name="Stokes L.M."/>
            <person name="Touchman J.W."/>
            <person name="Blankenship R.E."/>
            <person name="Madigan M.T."/>
        </authorList>
    </citation>
    <scope>NUCLEOTIDE SEQUENCE [LARGE SCALE GENOMIC DNA]</scope>
    <source>
        <strain evidence="1 2">ATCC 43061</strain>
    </source>
</reference>
<gene>
    <name evidence="1" type="ORF">E6P07_02245</name>
</gene>
<sequence length="110" mass="12218">MAVEFTHHLETAKDDYGKGLFVVRNAAASTDEVVTVASFLDAYGNNATYGNKATHYFLINVGTSDMALYYFRDDTGADNRVVPDELTPIVRFVGVRTEQLTELDILQSFT</sequence>
<name>A0A6I6EEW1_THETI</name>
<dbReference type="Proteomes" id="UP000426424">
    <property type="component" value="Chromosome"/>
</dbReference>
<dbReference type="KEGG" id="ttp:E6P07_02245"/>
<dbReference type="AlphaFoldDB" id="A0A6I6EEW1"/>
<evidence type="ECO:0000313" key="2">
    <source>
        <dbReference type="Proteomes" id="UP000426424"/>
    </source>
</evidence>